<dbReference type="EMBL" id="CP107246">
    <property type="protein sequence ID" value="WIM07061.1"/>
    <property type="molecule type" value="Genomic_DNA"/>
</dbReference>
<reference evidence="12" key="1">
    <citation type="journal article" date="2023" name="Nat. Microbiol.">
        <title>Enrichment and characterization of a nitric oxide-reducing microbial community in a continuous bioreactor.</title>
        <authorList>
            <person name="Garrido-Amador P."/>
            <person name="Stortenbeker N."/>
            <person name="Wessels H.J.C.T."/>
            <person name="Speth D.R."/>
            <person name="Garcia-Heredia I."/>
            <person name="Kartal B."/>
        </authorList>
    </citation>
    <scope>NUCLEOTIDE SEQUENCE</scope>
    <source>
        <strain evidence="12">MAG1</strain>
    </source>
</reference>
<feature type="site" description="Lowers pKa of active site Cys" evidence="6 10">
    <location>
        <position position="113"/>
    </location>
</feature>
<evidence type="ECO:0000256" key="8">
    <source>
        <dbReference type="PIRSR" id="PIRSR016262-1"/>
    </source>
</evidence>
<evidence type="ECO:0000256" key="10">
    <source>
        <dbReference type="PIRSR" id="PIRSR016262-3"/>
    </source>
</evidence>
<evidence type="ECO:0000313" key="12">
    <source>
        <dbReference type="EMBL" id="WIM07061.1"/>
    </source>
</evidence>
<feature type="active site" description="Acyl-thioester intermediate" evidence="6 8">
    <location>
        <position position="147"/>
    </location>
</feature>
<dbReference type="AlphaFoldDB" id="A0AA49FMW6"/>
<dbReference type="InterPro" id="IPR045864">
    <property type="entry name" value="aa-tRNA-synth_II/BPL/LPL"/>
</dbReference>
<keyword evidence="2 6" id="KW-0963">Cytoplasm</keyword>
<dbReference type="PIRSF" id="PIRSF016262">
    <property type="entry name" value="LPLase"/>
    <property type="match status" value="1"/>
</dbReference>
<dbReference type="HAMAP" id="MF_00013">
    <property type="entry name" value="LipB"/>
    <property type="match status" value="1"/>
</dbReference>
<dbReference type="InterPro" id="IPR000544">
    <property type="entry name" value="Octanoyltransferase"/>
</dbReference>
<dbReference type="EC" id="2.3.1.181" evidence="6 7"/>
<name>A0AA49FMW6_9PROT</name>
<evidence type="ECO:0000259" key="11">
    <source>
        <dbReference type="PROSITE" id="PS51733"/>
    </source>
</evidence>
<evidence type="ECO:0000256" key="6">
    <source>
        <dbReference type="HAMAP-Rule" id="MF_00013"/>
    </source>
</evidence>
<dbReference type="GO" id="GO:0033819">
    <property type="term" value="F:lipoyl(octanoyl) transferase activity"/>
    <property type="evidence" value="ECO:0007669"/>
    <property type="project" value="UniProtKB-EC"/>
</dbReference>
<evidence type="ECO:0000256" key="2">
    <source>
        <dbReference type="ARBA" id="ARBA00022490"/>
    </source>
</evidence>
<proteinExistence type="inferred from homology"/>
<evidence type="ECO:0000256" key="3">
    <source>
        <dbReference type="ARBA" id="ARBA00022679"/>
    </source>
</evidence>
<dbReference type="CDD" id="cd16444">
    <property type="entry name" value="LipB"/>
    <property type="match status" value="1"/>
</dbReference>
<comment type="pathway">
    <text evidence="1 6 7">Protein modification; protein lipoylation via endogenous pathway; protein N(6)-(lipoyl)lysine from octanoyl-[acyl-carrier-protein]: step 1/2.</text>
</comment>
<dbReference type="Pfam" id="PF21948">
    <property type="entry name" value="LplA-B_cat"/>
    <property type="match status" value="1"/>
</dbReference>
<dbReference type="Proteomes" id="UP001234916">
    <property type="component" value="Chromosome"/>
</dbReference>
<dbReference type="SUPFAM" id="SSF55681">
    <property type="entry name" value="Class II aaRS and biotin synthetases"/>
    <property type="match status" value="1"/>
</dbReference>
<dbReference type="PANTHER" id="PTHR10993:SF7">
    <property type="entry name" value="LIPOYLTRANSFERASE 2, MITOCHONDRIAL-RELATED"/>
    <property type="match status" value="1"/>
</dbReference>
<feature type="domain" description="BPL/LPL catalytic" evidence="11">
    <location>
        <begin position="10"/>
        <end position="181"/>
    </location>
</feature>
<feature type="binding site" evidence="6 9">
    <location>
        <begin position="49"/>
        <end position="56"/>
    </location>
    <ligand>
        <name>substrate</name>
    </ligand>
</feature>
<dbReference type="PROSITE" id="PS51733">
    <property type="entry name" value="BPL_LPL_CATALYTIC"/>
    <property type="match status" value="1"/>
</dbReference>
<dbReference type="PROSITE" id="PS01313">
    <property type="entry name" value="LIPB"/>
    <property type="match status" value="1"/>
</dbReference>
<comment type="miscellaneous">
    <text evidence="6">In the reaction, the free carboxyl group of octanoic acid is attached via an amide linkage to the epsilon-amino group of a specific lysine residue of lipoyl domains of lipoate-dependent enzymes.</text>
</comment>
<dbReference type="FunFam" id="3.30.930.10:FF:000020">
    <property type="entry name" value="Octanoyltransferase"/>
    <property type="match status" value="1"/>
</dbReference>
<comment type="subcellular location">
    <subcellularLocation>
        <location evidence="6">Cytoplasm</location>
    </subcellularLocation>
</comment>
<dbReference type="InterPro" id="IPR004143">
    <property type="entry name" value="BPL_LPL_catalytic"/>
</dbReference>
<evidence type="ECO:0000256" key="9">
    <source>
        <dbReference type="PIRSR" id="PIRSR016262-2"/>
    </source>
</evidence>
<comment type="catalytic activity">
    <reaction evidence="6 7">
        <text>octanoyl-[ACP] + L-lysyl-[protein] = N(6)-octanoyl-L-lysyl-[protein] + holo-[ACP] + H(+)</text>
        <dbReference type="Rhea" id="RHEA:17665"/>
        <dbReference type="Rhea" id="RHEA-COMP:9636"/>
        <dbReference type="Rhea" id="RHEA-COMP:9685"/>
        <dbReference type="Rhea" id="RHEA-COMP:9752"/>
        <dbReference type="Rhea" id="RHEA-COMP:9928"/>
        <dbReference type="ChEBI" id="CHEBI:15378"/>
        <dbReference type="ChEBI" id="CHEBI:29969"/>
        <dbReference type="ChEBI" id="CHEBI:64479"/>
        <dbReference type="ChEBI" id="CHEBI:78463"/>
        <dbReference type="ChEBI" id="CHEBI:78809"/>
        <dbReference type="EC" id="2.3.1.181"/>
    </reaction>
</comment>
<keyword evidence="4 6" id="KW-0012">Acyltransferase</keyword>
<comment type="similarity">
    <text evidence="6 7">Belongs to the LipB family.</text>
</comment>
<feature type="binding site" evidence="6 9">
    <location>
        <begin position="116"/>
        <end position="118"/>
    </location>
    <ligand>
        <name>substrate</name>
    </ligand>
</feature>
<comment type="function">
    <text evidence="5 6 7">Catalyzes the transfer of endogenously produced octanoic acid from octanoyl-acyl-carrier-protein onto the lipoyl domains of lipoate-dependent enzymes. Lipoyl-ACP can also act as a substrate although octanoyl-ACP is likely to be the physiological substrate.</text>
</comment>
<accession>A0AA49FMW6</accession>
<dbReference type="PANTHER" id="PTHR10993">
    <property type="entry name" value="OCTANOYLTRANSFERASE"/>
    <property type="match status" value="1"/>
</dbReference>
<protein>
    <recommendedName>
        <fullName evidence="6 7">Octanoyltransferase</fullName>
        <ecNumber evidence="6 7">2.3.1.181</ecNumber>
    </recommendedName>
    <alternativeName>
        <fullName evidence="6">Lipoate-protein ligase B</fullName>
    </alternativeName>
    <alternativeName>
        <fullName evidence="6">Lipoyl/octanoyl transferase</fullName>
    </alternativeName>
    <alternativeName>
        <fullName evidence="6">Octanoyl-[acyl-carrier-protein]-protein N-octanoyltransferase</fullName>
    </alternativeName>
</protein>
<feature type="binding site" evidence="6 9">
    <location>
        <begin position="129"/>
        <end position="131"/>
    </location>
    <ligand>
        <name>substrate</name>
    </ligand>
</feature>
<gene>
    <name evidence="6 12" type="primary">lipB</name>
    <name evidence="12" type="ORF">OHM77_09540</name>
</gene>
<dbReference type="NCBIfam" id="TIGR00214">
    <property type="entry name" value="lipB"/>
    <property type="match status" value="1"/>
</dbReference>
<organism evidence="12">
    <name type="scientific">Candidatus Nitricoxidivorans perseverans</name>
    <dbReference type="NCBI Taxonomy" id="2975601"/>
    <lineage>
        <taxon>Bacteria</taxon>
        <taxon>Pseudomonadati</taxon>
        <taxon>Pseudomonadota</taxon>
        <taxon>Betaproteobacteria</taxon>
        <taxon>Nitrosomonadales</taxon>
        <taxon>Sterolibacteriaceae</taxon>
        <taxon>Candidatus Nitricoxidivorans</taxon>
    </lineage>
</organism>
<evidence type="ECO:0000256" key="4">
    <source>
        <dbReference type="ARBA" id="ARBA00023315"/>
    </source>
</evidence>
<sequence>MRDFTSRRDAATPDEIWLCEHPPVFTQGLAGRPEHLLRDIGIPVVKIDRGGQITYHGPGQLVAYLLLDMKRRGLTVRGLVNRMEQAVIDLLADCGVHGERRPGAPGVYVEGAKIAALGLKVKNGCCYHGLALNVALDLSPFSAINPCGYEGLAVTQLSALCGETDVGAVGDRLAAHLERHL</sequence>
<dbReference type="GO" id="GO:0005737">
    <property type="term" value="C:cytoplasm"/>
    <property type="evidence" value="ECO:0007669"/>
    <property type="project" value="UniProtKB-SubCell"/>
</dbReference>
<keyword evidence="3 6" id="KW-0808">Transferase</keyword>
<dbReference type="InterPro" id="IPR020605">
    <property type="entry name" value="Octanoyltransferase_CS"/>
</dbReference>
<evidence type="ECO:0000256" key="7">
    <source>
        <dbReference type="PIRNR" id="PIRNR016262"/>
    </source>
</evidence>
<evidence type="ECO:0000256" key="1">
    <source>
        <dbReference type="ARBA" id="ARBA00004821"/>
    </source>
</evidence>
<dbReference type="KEGG" id="npv:OHM77_09540"/>
<dbReference type="Gene3D" id="3.30.930.10">
    <property type="entry name" value="Bira Bifunctional Protein, Domain 2"/>
    <property type="match status" value="1"/>
</dbReference>
<evidence type="ECO:0000256" key="5">
    <source>
        <dbReference type="ARBA" id="ARBA00024732"/>
    </source>
</evidence>
<dbReference type="NCBIfam" id="NF010922">
    <property type="entry name" value="PRK14342.1"/>
    <property type="match status" value="1"/>
</dbReference>
<dbReference type="GO" id="GO:0009249">
    <property type="term" value="P:protein lipoylation"/>
    <property type="evidence" value="ECO:0007669"/>
    <property type="project" value="InterPro"/>
</dbReference>